<reference evidence="1" key="2">
    <citation type="submission" date="2021-03" db="UniProtKB">
        <authorList>
            <consortium name="EnsemblPlants"/>
        </authorList>
    </citation>
    <scope>IDENTIFICATION</scope>
</reference>
<dbReference type="Gramene" id="evm.model.03.352">
    <property type="protein sequence ID" value="cds.evm.model.03.352"/>
    <property type="gene ID" value="evm.TU.03.352"/>
</dbReference>
<dbReference type="EMBL" id="UZAU01000252">
    <property type="status" value="NOT_ANNOTATED_CDS"/>
    <property type="molecule type" value="Genomic_DNA"/>
</dbReference>
<accession>A0A803P8P2</accession>
<organism evidence="1 2">
    <name type="scientific">Cannabis sativa</name>
    <name type="common">Hemp</name>
    <name type="synonym">Marijuana</name>
    <dbReference type="NCBI Taxonomy" id="3483"/>
    <lineage>
        <taxon>Eukaryota</taxon>
        <taxon>Viridiplantae</taxon>
        <taxon>Streptophyta</taxon>
        <taxon>Embryophyta</taxon>
        <taxon>Tracheophyta</taxon>
        <taxon>Spermatophyta</taxon>
        <taxon>Magnoliopsida</taxon>
        <taxon>eudicotyledons</taxon>
        <taxon>Gunneridae</taxon>
        <taxon>Pentapetalae</taxon>
        <taxon>rosids</taxon>
        <taxon>fabids</taxon>
        <taxon>Rosales</taxon>
        <taxon>Cannabaceae</taxon>
        <taxon>Cannabis</taxon>
    </lineage>
</organism>
<dbReference type="Proteomes" id="UP000596661">
    <property type="component" value="Chromosome 3"/>
</dbReference>
<protein>
    <recommendedName>
        <fullName evidence="3">RNase H type-1 domain-containing protein</fullName>
    </recommendedName>
</protein>
<proteinExistence type="predicted"/>
<name>A0A803P8P2_CANSA</name>
<evidence type="ECO:0000313" key="2">
    <source>
        <dbReference type="Proteomes" id="UP000596661"/>
    </source>
</evidence>
<dbReference type="EnsemblPlants" id="evm.model.03.352">
    <property type="protein sequence ID" value="cds.evm.model.03.352"/>
    <property type="gene ID" value="evm.TU.03.352"/>
</dbReference>
<evidence type="ECO:0000313" key="1">
    <source>
        <dbReference type="EnsemblPlants" id="cds.evm.model.03.352"/>
    </source>
</evidence>
<keyword evidence="2" id="KW-1185">Reference proteome</keyword>
<reference evidence="1" key="1">
    <citation type="submission" date="2018-11" db="EMBL/GenBank/DDBJ databases">
        <authorList>
            <person name="Grassa J C."/>
        </authorList>
    </citation>
    <scope>NUCLEOTIDE SEQUENCE [LARGE SCALE GENOMIC DNA]</scope>
</reference>
<dbReference type="AlphaFoldDB" id="A0A803P8P2"/>
<evidence type="ECO:0008006" key="3">
    <source>
        <dbReference type="Google" id="ProtNLM"/>
    </source>
</evidence>
<sequence length="97" mass="10922">MYFVQWKKAQDVATIARFPTGMVGDGAESWVKPQENIIKVSIDATTFGENSTFEFGIVARDCHGYLVQARTVYYWGLVALDMAEVLAIKEALSWIKK</sequence>